<dbReference type="PATRIC" id="fig|1618776.3.peg.110"/>
<dbReference type="InterPro" id="IPR013520">
    <property type="entry name" value="Ribonucl_H"/>
</dbReference>
<dbReference type="AlphaFoldDB" id="A0A0G0QUR7"/>
<sequence>MSKLIFFDTETTGNTEKDFLVQIAYKINDETFVGLYKPEIKIPPEASAVHHITNKMVAEKPTFKESTDQPIIKKLFEEENSIVVAHNAPFDLMIVKKEDINPSKFICTLRVARELDKEGKIDRYNLQYLRYLLDLDVEATAHDALGDVLVLEKLFERLYNKIQEETKKDPLAPRGTPPSQAGEDSVIAKMIEISSHPSLLRTFNFGKHLGKKIEDVLMTDRGYLEWLLAQKLESDQIDEDWIYTLKHHLKK</sequence>
<dbReference type="Pfam" id="PF20600">
    <property type="entry name" value="ExoX-like_C"/>
    <property type="match status" value="1"/>
</dbReference>
<accession>A0A0G0QUR7</accession>
<evidence type="ECO:0000256" key="2">
    <source>
        <dbReference type="ARBA" id="ARBA00022801"/>
    </source>
</evidence>
<dbReference type="GO" id="GO:0003676">
    <property type="term" value="F:nucleic acid binding"/>
    <property type="evidence" value="ECO:0007669"/>
    <property type="project" value="InterPro"/>
</dbReference>
<dbReference type="Gene3D" id="3.30.420.10">
    <property type="entry name" value="Ribonuclease H-like superfamily/Ribonuclease H"/>
    <property type="match status" value="1"/>
</dbReference>
<evidence type="ECO:0000313" key="6">
    <source>
        <dbReference type="Proteomes" id="UP000034301"/>
    </source>
</evidence>
<evidence type="ECO:0000256" key="3">
    <source>
        <dbReference type="ARBA" id="ARBA00022839"/>
    </source>
</evidence>
<keyword evidence="2" id="KW-0378">Hydrolase</keyword>
<dbReference type="Pfam" id="PF00929">
    <property type="entry name" value="RNase_T"/>
    <property type="match status" value="1"/>
</dbReference>
<dbReference type="Proteomes" id="UP000034301">
    <property type="component" value="Unassembled WGS sequence"/>
</dbReference>
<comment type="caution">
    <text evidence="5">The sequence shown here is derived from an EMBL/GenBank/DDBJ whole genome shotgun (WGS) entry which is preliminary data.</text>
</comment>
<dbReference type="GO" id="GO:0008408">
    <property type="term" value="F:3'-5' exonuclease activity"/>
    <property type="evidence" value="ECO:0007669"/>
    <property type="project" value="TreeGrafter"/>
</dbReference>
<dbReference type="InterPro" id="IPR012337">
    <property type="entry name" value="RNaseH-like_sf"/>
</dbReference>
<dbReference type="EMBL" id="LBYC01000001">
    <property type="protein sequence ID" value="KKR43918.1"/>
    <property type="molecule type" value="Genomic_DNA"/>
</dbReference>
<protein>
    <submittedName>
        <fullName evidence="5">Exonuclease RNase T and DNA polymerase III</fullName>
    </submittedName>
</protein>
<gene>
    <name evidence="5" type="ORF">UT78_C0001G0104</name>
</gene>
<evidence type="ECO:0000256" key="1">
    <source>
        <dbReference type="ARBA" id="ARBA00022722"/>
    </source>
</evidence>
<organism evidence="5 6">
    <name type="scientific">Candidatus Nomurabacteria bacterium GW2011_GWF2_40_12</name>
    <dbReference type="NCBI Taxonomy" id="1618776"/>
    <lineage>
        <taxon>Bacteria</taxon>
        <taxon>Candidatus Nomuraibacteriota</taxon>
    </lineage>
</organism>
<dbReference type="SMART" id="SM00479">
    <property type="entry name" value="EXOIII"/>
    <property type="match status" value="1"/>
</dbReference>
<proteinExistence type="predicted"/>
<reference evidence="5 6" key="1">
    <citation type="journal article" date="2015" name="Nature">
        <title>rRNA introns, odd ribosomes, and small enigmatic genomes across a large radiation of phyla.</title>
        <authorList>
            <person name="Brown C.T."/>
            <person name="Hug L.A."/>
            <person name="Thomas B.C."/>
            <person name="Sharon I."/>
            <person name="Castelle C.J."/>
            <person name="Singh A."/>
            <person name="Wilkins M.J."/>
            <person name="Williams K.H."/>
            <person name="Banfield J.F."/>
        </authorList>
    </citation>
    <scope>NUCLEOTIDE SEQUENCE [LARGE SCALE GENOMIC DNA]</scope>
</reference>
<keyword evidence="3 5" id="KW-0269">Exonuclease</keyword>
<dbReference type="PANTHER" id="PTHR30231:SF4">
    <property type="entry name" value="PROTEIN NEN2"/>
    <property type="match status" value="1"/>
</dbReference>
<name>A0A0G0QUR7_9BACT</name>
<dbReference type="InterPro" id="IPR046768">
    <property type="entry name" value="ExoX-like_C"/>
</dbReference>
<keyword evidence="1" id="KW-0540">Nuclease</keyword>
<evidence type="ECO:0000259" key="4">
    <source>
        <dbReference type="SMART" id="SM00479"/>
    </source>
</evidence>
<dbReference type="SUPFAM" id="SSF53098">
    <property type="entry name" value="Ribonuclease H-like"/>
    <property type="match status" value="1"/>
</dbReference>
<dbReference type="InterPro" id="IPR036397">
    <property type="entry name" value="RNaseH_sf"/>
</dbReference>
<evidence type="ECO:0000313" key="5">
    <source>
        <dbReference type="EMBL" id="KKR43918.1"/>
    </source>
</evidence>
<dbReference type="CDD" id="cd06127">
    <property type="entry name" value="DEDDh"/>
    <property type="match status" value="1"/>
</dbReference>
<feature type="domain" description="Exonuclease" evidence="4">
    <location>
        <begin position="3"/>
        <end position="164"/>
    </location>
</feature>
<dbReference type="PANTHER" id="PTHR30231">
    <property type="entry name" value="DNA POLYMERASE III SUBUNIT EPSILON"/>
    <property type="match status" value="1"/>
</dbReference>